<protein>
    <recommendedName>
        <fullName evidence="2">Ribosomal RNA methyltransferase FtsJ domain-containing protein</fullName>
    </recommendedName>
</protein>
<name>A0ABR4XP37_9LACO</name>
<dbReference type="InterPro" id="IPR047048">
    <property type="entry name" value="TlyA"/>
</dbReference>
<sequence length="189" mass="21343">FKNGTVIDVGASTGGFTDYSLKQGADKVYAVDVGHDQLIDRIKKDARVKNYEGYNFRYADPNDFLDPKPNIAVVDVSFISLELILPALFRVLSEDGQAILLFKPQFEVGRHNIGNRGIVHKWKAVWIAYQRFSKLASEIGFHIYGFTESPIKGAGGNREFLVYLSKNILKREAHLPTSIAAYIEKSYRR</sequence>
<evidence type="ECO:0000313" key="4">
    <source>
        <dbReference type="Proteomes" id="UP000030023"/>
    </source>
</evidence>
<dbReference type="EMBL" id="AXCV01000494">
    <property type="protein sequence ID" value="KGO23816.1"/>
    <property type="molecule type" value="Genomic_DNA"/>
</dbReference>
<dbReference type="PANTHER" id="PTHR32319">
    <property type="entry name" value="BACTERIAL HEMOLYSIN-LIKE PROTEIN"/>
    <property type="match status" value="1"/>
</dbReference>
<reference evidence="3 4" key="1">
    <citation type="journal article" date="2014" name="Antonie Van Leeuwenhoek">
        <title>Oenococcus alcoholitolerans sp. nov., a lactic acid bacteria isolated from cachaca and ethanol fermentation processes.</title>
        <authorList>
            <person name="Badotti F."/>
            <person name="Moreira A.P."/>
            <person name="Tonon L.A."/>
            <person name="de Lucena B.T."/>
            <person name="Gomes Fde C."/>
            <person name="Kruger R."/>
            <person name="Thompson C.C."/>
            <person name="de Morais M.A.Jr."/>
            <person name="Rosa C.A."/>
            <person name="Thompson F.L."/>
        </authorList>
    </citation>
    <scope>NUCLEOTIDE SEQUENCE [LARGE SCALE GENOMIC DNA]</scope>
    <source>
        <strain evidence="3 4">UFRJ-M7.2.18</strain>
    </source>
</reference>
<dbReference type="Pfam" id="PF01728">
    <property type="entry name" value="FtsJ"/>
    <property type="match status" value="1"/>
</dbReference>
<organism evidence="3 4">
    <name type="scientific">Oenococcus alcoholitolerans</name>
    <dbReference type="NCBI Taxonomy" id="931074"/>
    <lineage>
        <taxon>Bacteria</taxon>
        <taxon>Bacillati</taxon>
        <taxon>Bacillota</taxon>
        <taxon>Bacilli</taxon>
        <taxon>Lactobacillales</taxon>
        <taxon>Lactobacillaceae</taxon>
        <taxon>Oenococcus</taxon>
    </lineage>
</organism>
<dbReference type="InterPro" id="IPR029063">
    <property type="entry name" value="SAM-dependent_MTases_sf"/>
</dbReference>
<proteinExistence type="predicted"/>
<keyword evidence="1" id="KW-0694">RNA-binding</keyword>
<feature type="non-terminal residue" evidence="3">
    <location>
        <position position="1"/>
    </location>
</feature>
<gene>
    <name evidence="3" type="ORF">Q757_08660</name>
</gene>
<evidence type="ECO:0000313" key="3">
    <source>
        <dbReference type="EMBL" id="KGO23816.1"/>
    </source>
</evidence>
<evidence type="ECO:0000256" key="1">
    <source>
        <dbReference type="ARBA" id="ARBA00022884"/>
    </source>
</evidence>
<feature type="domain" description="Ribosomal RNA methyltransferase FtsJ" evidence="2">
    <location>
        <begin position="2"/>
        <end position="165"/>
    </location>
</feature>
<comment type="caution">
    <text evidence="3">The sequence shown here is derived from an EMBL/GenBank/DDBJ whole genome shotgun (WGS) entry which is preliminary data.</text>
</comment>
<dbReference type="CDD" id="cd02440">
    <property type="entry name" value="AdoMet_MTases"/>
    <property type="match status" value="1"/>
</dbReference>
<dbReference type="Gene3D" id="3.40.50.150">
    <property type="entry name" value="Vaccinia Virus protein VP39"/>
    <property type="match status" value="1"/>
</dbReference>
<dbReference type="Proteomes" id="UP000030023">
    <property type="component" value="Unassembled WGS sequence"/>
</dbReference>
<evidence type="ECO:0000259" key="2">
    <source>
        <dbReference type="Pfam" id="PF01728"/>
    </source>
</evidence>
<dbReference type="SUPFAM" id="SSF53335">
    <property type="entry name" value="S-adenosyl-L-methionine-dependent methyltransferases"/>
    <property type="match status" value="1"/>
</dbReference>
<dbReference type="PANTHER" id="PTHR32319:SF0">
    <property type="entry name" value="BACTERIAL HEMOLYSIN-LIKE PROTEIN"/>
    <property type="match status" value="1"/>
</dbReference>
<keyword evidence="4" id="KW-1185">Reference proteome</keyword>
<dbReference type="InterPro" id="IPR002877">
    <property type="entry name" value="RNA_MeTrfase_FtsJ_dom"/>
</dbReference>
<accession>A0ABR4XP37</accession>